<name>A0A5E6MBW3_9BACT</name>
<dbReference type="EMBL" id="CABFUZ020000123">
    <property type="protein sequence ID" value="VVM06709.1"/>
    <property type="molecule type" value="Genomic_DNA"/>
</dbReference>
<gene>
    <name evidence="25" type="primary">E2.7.7.41/CDS1/CDS2/cdsA</name>
    <name evidence="25" type="ORF">MAMC_01205</name>
</gene>
<evidence type="ECO:0000256" key="22">
    <source>
        <dbReference type="ARBA" id="ARBA00032743"/>
    </source>
</evidence>
<keyword evidence="12 25" id="KW-0548">Nucleotidyltransferase</keyword>
<dbReference type="Proteomes" id="UP000381693">
    <property type="component" value="Unassembled WGS sequence"/>
</dbReference>
<evidence type="ECO:0000256" key="23">
    <source>
        <dbReference type="ARBA" id="ARBA00033406"/>
    </source>
</evidence>
<evidence type="ECO:0000256" key="18">
    <source>
        <dbReference type="ARBA" id="ARBA00029893"/>
    </source>
</evidence>
<evidence type="ECO:0000256" key="12">
    <source>
        <dbReference type="ARBA" id="ARBA00022695"/>
    </source>
</evidence>
<dbReference type="GO" id="GO:0005886">
    <property type="term" value="C:plasma membrane"/>
    <property type="evidence" value="ECO:0007669"/>
    <property type="project" value="UniProtKB-SubCell"/>
</dbReference>
<evidence type="ECO:0000256" key="15">
    <source>
        <dbReference type="ARBA" id="ARBA00023136"/>
    </source>
</evidence>
<dbReference type="Pfam" id="PF01148">
    <property type="entry name" value="CTP_transf_1"/>
    <property type="match status" value="1"/>
</dbReference>
<evidence type="ECO:0000256" key="16">
    <source>
        <dbReference type="ARBA" id="ARBA00023209"/>
    </source>
</evidence>
<comment type="pathway">
    <text evidence="4">Lipid metabolism.</text>
</comment>
<comment type="catalytic activity">
    <reaction evidence="1">
        <text>a 1,2-diacyl-sn-glycero-3-phosphate + CTP + H(+) = a CDP-1,2-diacyl-sn-glycerol + diphosphate</text>
        <dbReference type="Rhea" id="RHEA:16229"/>
        <dbReference type="ChEBI" id="CHEBI:15378"/>
        <dbReference type="ChEBI" id="CHEBI:33019"/>
        <dbReference type="ChEBI" id="CHEBI:37563"/>
        <dbReference type="ChEBI" id="CHEBI:58332"/>
        <dbReference type="ChEBI" id="CHEBI:58608"/>
        <dbReference type="EC" id="2.7.7.41"/>
    </reaction>
</comment>
<keyword evidence="9" id="KW-0444">Lipid biosynthesis</keyword>
<evidence type="ECO:0000313" key="26">
    <source>
        <dbReference type="Proteomes" id="UP000381693"/>
    </source>
</evidence>
<evidence type="ECO:0000256" key="17">
    <source>
        <dbReference type="ARBA" id="ARBA00023264"/>
    </source>
</evidence>
<evidence type="ECO:0000256" key="9">
    <source>
        <dbReference type="ARBA" id="ARBA00022516"/>
    </source>
</evidence>
<reference evidence="25" key="1">
    <citation type="submission" date="2019-09" db="EMBL/GenBank/DDBJ databases">
        <authorList>
            <person name="Cremers G."/>
        </authorList>
    </citation>
    <scope>NUCLEOTIDE SEQUENCE [LARGE SCALE GENOMIC DNA]</scope>
    <source>
        <strain evidence="25">3B</strain>
    </source>
</reference>
<accession>A0A5E6MBW3</accession>
<evidence type="ECO:0000256" key="13">
    <source>
        <dbReference type="ARBA" id="ARBA00022989"/>
    </source>
</evidence>
<keyword evidence="11 24" id="KW-0812">Transmembrane</keyword>
<evidence type="ECO:0000256" key="1">
    <source>
        <dbReference type="ARBA" id="ARBA00001698"/>
    </source>
</evidence>
<comment type="caution">
    <text evidence="25">The sequence shown here is derived from an EMBL/GenBank/DDBJ whole genome shotgun (WGS) entry which is preliminary data.</text>
</comment>
<keyword evidence="13 24" id="KW-1133">Transmembrane helix</keyword>
<evidence type="ECO:0000256" key="20">
    <source>
        <dbReference type="ARBA" id="ARBA00032253"/>
    </source>
</evidence>
<evidence type="ECO:0000256" key="3">
    <source>
        <dbReference type="ARBA" id="ARBA00005119"/>
    </source>
</evidence>
<evidence type="ECO:0000256" key="21">
    <source>
        <dbReference type="ARBA" id="ARBA00032396"/>
    </source>
</evidence>
<comment type="similarity">
    <text evidence="5">Belongs to the CDS family.</text>
</comment>
<keyword evidence="26" id="KW-1185">Reference proteome</keyword>
<evidence type="ECO:0000256" key="8">
    <source>
        <dbReference type="ARBA" id="ARBA00022475"/>
    </source>
</evidence>
<keyword evidence="14" id="KW-0443">Lipid metabolism</keyword>
<evidence type="ECO:0000256" key="2">
    <source>
        <dbReference type="ARBA" id="ARBA00004651"/>
    </source>
</evidence>
<keyword evidence="16" id="KW-0594">Phospholipid biosynthesis</keyword>
<sequence>MNKGRGWLARSSSSVVLWIVVLAVILVGWRTGEILAVAGFSAVAQWEFYRMQERKGLAVFKGLGIAAGLLLYAILWFCWVAHPATAATFRIWEEALFVLTVVVLLLRVVFGSRGNLLPLETAGLTLLGVVYVPFLFSFLCRIALEPNNYSDPRVAVFFVILVTKLGDTGAFVAGSLFGKHRLLPRISPHKTWEGLAG</sequence>
<evidence type="ECO:0000256" key="6">
    <source>
        <dbReference type="ARBA" id="ARBA00012487"/>
    </source>
</evidence>
<evidence type="ECO:0000256" key="14">
    <source>
        <dbReference type="ARBA" id="ARBA00023098"/>
    </source>
</evidence>
<feature type="transmembrane region" description="Helical" evidence="24">
    <location>
        <begin position="91"/>
        <end position="110"/>
    </location>
</feature>
<evidence type="ECO:0000313" key="25">
    <source>
        <dbReference type="EMBL" id="VVM06709.1"/>
    </source>
</evidence>
<evidence type="ECO:0000256" key="19">
    <source>
        <dbReference type="ARBA" id="ARBA00031825"/>
    </source>
</evidence>
<evidence type="ECO:0000256" key="4">
    <source>
        <dbReference type="ARBA" id="ARBA00005189"/>
    </source>
</evidence>
<protein>
    <recommendedName>
        <fullName evidence="7">Phosphatidate cytidylyltransferase</fullName>
        <ecNumber evidence="6">2.7.7.41</ecNumber>
    </recommendedName>
    <alternativeName>
        <fullName evidence="20">CDP-DAG synthase</fullName>
    </alternativeName>
    <alternativeName>
        <fullName evidence="22">CDP-DG synthase</fullName>
    </alternativeName>
    <alternativeName>
        <fullName evidence="18">CDP-diacylglycerol synthase</fullName>
    </alternativeName>
    <alternativeName>
        <fullName evidence="21">CDP-diglyceride pyrophosphorylase</fullName>
    </alternativeName>
    <alternativeName>
        <fullName evidence="23">CDP-diglyceride synthase</fullName>
    </alternativeName>
    <alternativeName>
        <fullName evidence="19">CTP:phosphatidate cytidylyltransferase</fullName>
    </alternativeName>
</protein>
<dbReference type="PANTHER" id="PTHR46382:SF1">
    <property type="entry name" value="PHOSPHATIDATE CYTIDYLYLTRANSFERASE"/>
    <property type="match status" value="1"/>
</dbReference>
<feature type="transmembrane region" description="Helical" evidence="24">
    <location>
        <begin position="122"/>
        <end position="144"/>
    </location>
</feature>
<dbReference type="PANTHER" id="PTHR46382">
    <property type="entry name" value="PHOSPHATIDATE CYTIDYLYLTRANSFERASE"/>
    <property type="match status" value="1"/>
</dbReference>
<feature type="transmembrane region" description="Helical" evidence="24">
    <location>
        <begin position="156"/>
        <end position="177"/>
    </location>
</feature>
<evidence type="ECO:0000256" key="5">
    <source>
        <dbReference type="ARBA" id="ARBA00010185"/>
    </source>
</evidence>
<organism evidence="25 26">
    <name type="scientific">Methylacidimicrobium cyclopophantes</name>
    <dbReference type="NCBI Taxonomy" id="1041766"/>
    <lineage>
        <taxon>Bacteria</taxon>
        <taxon>Pseudomonadati</taxon>
        <taxon>Verrucomicrobiota</taxon>
        <taxon>Methylacidimicrobium</taxon>
    </lineage>
</organism>
<feature type="transmembrane region" description="Helical" evidence="24">
    <location>
        <begin position="7"/>
        <end position="28"/>
    </location>
</feature>
<dbReference type="GO" id="GO:0016024">
    <property type="term" value="P:CDP-diacylglycerol biosynthetic process"/>
    <property type="evidence" value="ECO:0007669"/>
    <property type="project" value="TreeGrafter"/>
</dbReference>
<comment type="pathway">
    <text evidence="3">Phospholipid metabolism; CDP-diacylglycerol biosynthesis; CDP-diacylglycerol from sn-glycerol 3-phosphate: step 3/3.</text>
</comment>
<evidence type="ECO:0000256" key="10">
    <source>
        <dbReference type="ARBA" id="ARBA00022679"/>
    </source>
</evidence>
<evidence type="ECO:0000256" key="7">
    <source>
        <dbReference type="ARBA" id="ARBA00019373"/>
    </source>
</evidence>
<keyword evidence="17" id="KW-1208">Phospholipid metabolism</keyword>
<dbReference type="GO" id="GO:0004605">
    <property type="term" value="F:phosphatidate cytidylyltransferase activity"/>
    <property type="evidence" value="ECO:0007669"/>
    <property type="project" value="UniProtKB-EC"/>
</dbReference>
<feature type="transmembrane region" description="Helical" evidence="24">
    <location>
        <begin position="63"/>
        <end position="85"/>
    </location>
</feature>
<proteinExistence type="inferred from homology"/>
<dbReference type="AlphaFoldDB" id="A0A5E6MBW3"/>
<keyword evidence="10 25" id="KW-0808">Transferase</keyword>
<dbReference type="EC" id="2.7.7.41" evidence="6"/>
<feature type="non-terminal residue" evidence="25">
    <location>
        <position position="197"/>
    </location>
</feature>
<comment type="subcellular location">
    <subcellularLocation>
        <location evidence="2">Cell membrane</location>
        <topology evidence="2">Multi-pass membrane protein</topology>
    </subcellularLocation>
</comment>
<keyword evidence="8" id="KW-1003">Cell membrane</keyword>
<keyword evidence="15 24" id="KW-0472">Membrane</keyword>
<evidence type="ECO:0000256" key="11">
    <source>
        <dbReference type="ARBA" id="ARBA00022692"/>
    </source>
</evidence>
<evidence type="ECO:0000256" key="24">
    <source>
        <dbReference type="SAM" id="Phobius"/>
    </source>
</evidence>